<dbReference type="PANTHER" id="PTHR37450:SF1">
    <property type="entry name" value="CIPC PROTEIN"/>
    <property type="match status" value="1"/>
</dbReference>
<proteinExistence type="predicted"/>
<evidence type="ECO:0000256" key="1">
    <source>
        <dbReference type="SAM" id="MobiDB-lite"/>
    </source>
</evidence>
<name>A0A2T2ZZL2_9PEZI</name>
<sequence length="122" mass="13631">MGFFDFGSAKEQSEAWESGEPPKHEASLLNESLGAAAGFAAMRAYENKQREEGKPVSHGLAKEILAGLAAGEAERLIQTKGADFVDTEKAKWEAKRHAEQLYDSQYADKEEWHPDHESQFNY</sequence>
<dbReference type="InterPro" id="IPR022234">
    <property type="entry name" value="DUF3759"/>
</dbReference>
<dbReference type="Proteomes" id="UP000241462">
    <property type="component" value="Unassembled WGS sequence"/>
</dbReference>
<gene>
    <name evidence="2" type="ORF">BD289DRAFT_441362</name>
</gene>
<dbReference type="STRING" id="2025994.A0A2T2ZZL2"/>
<evidence type="ECO:0000313" key="3">
    <source>
        <dbReference type="Proteomes" id="UP000241462"/>
    </source>
</evidence>
<protein>
    <recommendedName>
        <fullName evidence="4">CipC-like antibiotic response protein</fullName>
    </recommendedName>
</protein>
<dbReference type="EMBL" id="KZ678542">
    <property type="protein sequence ID" value="PSR80117.1"/>
    <property type="molecule type" value="Genomic_DNA"/>
</dbReference>
<evidence type="ECO:0008006" key="4">
    <source>
        <dbReference type="Google" id="ProtNLM"/>
    </source>
</evidence>
<dbReference type="InParanoid" id="A0A2T2ZZL2"/>
<feature type="region of interest" description="Disordered" evidence="1">
    <location>
        <begin position="1"/>
        <end position="25"/>
    </location>
</feature>
<dbReference type="AlphaFoldDB" id="A0A2T2ZZL2"/>
<dbReference type="OrthoDB" id="9895617at2759"/>
<organism evidence="2 3">
    <name type="scientific">Coniella lustricola</name>
    <dbReference type="NCBI Taxonomy" id="2025994"/>
    <lineage>
        <taxon>Eukaryota</taxon>
        <taxon>Fungi</taxon>
        <taxon>Dikarya</taxon>
        <taxon>Ascomycota</taxon>
        <taxon>Pezizomycotina</taxon>
        <taxon>Sordariomycetes</taxon>
        <taxon>Sordariomycetidae</taxon>
        <taxon>Diaporthales</taxon>
        <taxon>Schizoparmaceae</taxon>
        <taxon>Coniella</taxon>
    </lineage>
</organism>
<evidence type="ECO:0000313" key="2">
    <source>
        <dbReference type="EMBL" id="PSR80117.1"/>
    </source>
</evidence>
<accession>A0A2T2ZZL2</accession>
<reference evidence="2 3" key="1">
    <citation type="journal article" date="2018" name="Mycol. Prog.">
        <title>Coniella lustricola, a new species from submerged detritus.</title>
        <authorList>
            <person name="Raudabaugh D.B."/>
            <person name="Iturriaga T."/>
            <person name="Carver A."/>
            <person name="Mondo S."/>
            <person name="Pangilinan J."/>
            <person name="Lipzen A."/>
            <person name="He G."/>
            <person name="Amirebrahimi M."/>
            <person name="Grigoriev I.V."/>
            <person name="Miller A.N."/>
        </authorList>
    </citation>
    <scope>NUCLEOTIDE SEQUENCE [LARGE SCALE GENOMIC DNA]</scope>
    <source>
        <strain evidence="2 3">B22-T-1</strain>
    </source>
</reference>
<keyword evidence="3" id="KW-1185">Reference proteome</keyword>
<dbReference type="Pfam" id="PF12585">
    <property type="entry name" value="DUF3759"/>
    <property type="match status" value="1"/>
</dbReference>
<dbReference type="PANTHER" id="PTHR37450">
    <property type="entry name" value="CIPC PROTEIN"/>
    <property type="match status" value="1"/>
</dbReference>